<gene>
    <name evidence="2" type="ORF">HQ865_12250</name>
</gene>
<keyword evidence="3" id="KW-1185">Reference proteome</keyword>
<dbReference type="GO" id="GO:0016747">
    <property type="term" value="F:acyltransferase activity, transferring groups other than amino-acyl groups"/>
    <property type="evidence" value="ECO:0007669"/>
    <property type="project" value="InterPro"/>
</dbReference>
<dbReference type="PROSITE" id="PS51186">
    <property type="entry name" value="GNAT"/>
    <property type="match status" value="1"/>
</dbReference>
<dbReference type="KEGG" id="mmab:HQ865_12250"/>
<dbReference type="EMBL" id="CP054139">
    <property type="protein sequence ID" value="QKJ30496.1"/>
    <property type="molecule type" value="Genomic_DNA"/>
</dbReference>
<protein>
    <submittedName>
        <fullName evidence="2">GNAT family N-acetyltransferase</fullName>
    </submittedName>
</protein>
<accession>A0A7D4UFJ7</accession>
<dbReference type="PANTHER" id="PTHR43610">
    <property type="entry name" value="BLL6696 PROTEIN"/>
    <property type="match status" value="1"/>
</dbReference>
<evidence type="ECO:0000313" key="2">
    <source>
        <dbReference type="EMBL" id="QKJ30496.1"/>
    </source>
</evidence>
<dbReference type="Gene3D" id="3.40.630.30">
    <property type="match status" value="1"/>
</dbReference>
<dbReference type="SUPFAM" id="SSF55729">
    <property type="entry name" value="Acyl-CoA N-acyltransferases (Nat)"/>
    <property type="match status" value="1"/>
</dbReference>
<proteinExistence type="predicted"/>
<dbReference type="InterPro" id="IPR016181">
    <property type="entry name" value="Acyl_CoA_acyltransferase"/>
</dbReference>
<dbReference type="RefSeq" id="WP_173415171.1">
    <property type="nucleotide sequence ID" value="NZ_CP054139.1"/>
</dbReference>
<name>A0A7D4UFJ7_9SPHI</name>
<sequence length="175" mass="20026">MNLQPILANDTVILQPLEAGDFDELYRVASDPAIWAQHPNKDRWQEPVFRNFFEGAIQSRGAFKIIEKATGQVIGSTRFYDHHEKDDEIFIGYTFYATAYWGTGINPMVKALMLDYAFGFVSKVLFHIGAENRRSQIAIGRLGAMKIAEEEVPYFGEAPKLNFVYKIDKAIWLQK</sequence>
<organism evidence="2 3">
    <name type="scientific">Mucilaginibacter mali</name>
    <dbReference type="NCBI Taxonomy" id="2740462"/>
    <lineage>
        <taxon>Bacteria</taxon>
        <taxon>Pseudomonadati</taxon>
        <taxon>Bacteroidota</taxon>
        <taxon>Sphingobacteriia</taxon>
        <taxon>Sphingobacteriales</taxon>
        <taxon>Sphingobacteriaceae</taxon>
        <taxon>Mucilaginibacter</taxon>
    </lineage>
</organism>
<evidence type="ECO:0000313" key="3">
    <source>
        <dbReference type="Proteomes" id="UP000505355"/>
    </source>
</evidence>
<dbReference type="InterPro" id="IPR000182">
    <property type="entry name" value="GNAT_dom"/>
</dbReference>
<keyword evidence="2" id="KW-0808">Transferase</keyword>
<dbReference type="Pfam" id="PF13302">
    <property type="entry name" value="Acetyltransf_3"/>
    <property type="match status" value="1"/>
</dbReference>
<dbReference type="AlphaFoldDB" id="A0A7D4UFJ7"/>
<dbReference type="PANTHER" id="PTHR43610:SF1">
    <property type="entry name" value="N-ACETYLTRANSFERASE DOMAIN-CONTAINING PROTEIN"/>
    <property type="match status" value="1"/>
</dbReference>
<dbReference type="Proteomes" id="UP000505355">
    <property type="component" value="Chromosome"/>
</dbReference>
<evidence type="ECO:0000259" key="1">
    <source>
        <dbReference type="PROSITE" id="PS51186"/>
    </source>
</evidence>
<feature type="domain" description="N-acetyltransferase" evidence="1">
    <location>
        <begin position="12"/>
        <end position="175"/>
    </location>
</feature>
<reference evidence="2 3" key="1">
    <citation type="submission" date="2020-05" db="EMBL/GenBank/DDBJ databases">
        <title>Mucilaginibacter mali sp. nov.</title>
        <authorList>
            <person name="Kim H.S."/>
            <person name="Lee K.C."/>
            <person name="Suh M.K."/>
            <person name="Kim J.-S."/>
            <person name="Han K.-I."/>
            <person name="Eom M.K."/>
            <person name="Shin Y.K."/>
            <person name="Lee J.-S."/>
        </authorList>
    </citation>
    <scope>NUCLEOTIDE SEQUENCE [LARGE SCALE GENOMIC DNA]</scope>
    <source>
        <strain evidence="2 3">G2-14</strain>
    </source>
</reference>